<gene>
    <name evidence="1" type="ORF">V2S66_17145</name>
</gene>
<evidence type="ECO:0008006" key="3">
    <source>
        <dbReference type="Google" id="ProtNLM"/>
    </source>
</evidence>
<accession>A0ABU7PD18</accession>
<proteinExistence type="predicted"/>
<dbReference type="Proteomes" id="UP001344658">
    <property type="component" value="Unassembled WGS sequence"/>
</dbReference>
<keyword evidence="2" id="KW-1185">Reference proteome</keyword>
<comment type="caution">
    <text evidence="1">The sequence shown here is derived from an EMBL/GenBank/DDBJ whole genome shotgun (WGS) entry which is preliminary data.</text>
</comment>
<name>A0ABU7PD18_9ACTN</name>
<organism evidence="1 2">
    <name type="scientific">Actinacidiphila polyblastidii</name>
    <dbReference type="NCBI Taxonomy" id="3110430"/>
    <lineage>
        <taxon>Bacteria</taxon>
        <taxon>Bacillati</taxon>
        <taxon>Actinomycetota</taxon>
        <taxon>Actinomycetes</taxon>
        <taxon>Kitasatosporales</taxon>
        <taxon>Streptomycetaceae</taxon>
        <taxon>Actinacidiphila</taxon>
    </lineage>
</organism>
<evidence type="ECO:0000313" key="2">
    <source>
        <dbReference type="Proteomes" id="UP001344658"/>
    </source>
</evidence>
<protein>
    <recommendedName>
        <fullName evidence="3">DNA primase</fullName>
    </recommendedName>
</protein>
<sequence>MEPVDTRRADLAARAYASVLGWPLVVGYRHRPRQGCTCGDPTCPTPGAHPAPGPLRYPGPTEFARQLEDAPGAALIAPTVYFDALIVSKRIGMSLMVELDHIAPVPCLFDGGRAVLLLLPATGRYALSPRMPAEVRSGPDQWIALPPSHGVHWDTHPWVDRTTSPVELLHGRDVSWHLDYAYKCELEEARK</sequence>
<reference evidence="1 2" key="1">
    <citation type="submission" date="2023-12" db="EMBL/GenBank/DDBJ databases">
        <title>Streptomyces sp. V4-01.</title>
        <authorList>
            <person name="Somphong A."/>
            <person name="Phongsopitanun W."/>
        </authorList>
    </citation>
    <scope>NUCLEOTIDE SEQUENCE [LARGE SCALE GENOMIC DNA]</scope>
    <source>
        <strain evidence="1 2">V4-01</strain>
    </source>
</reference>
<evidence type="ECO:0000313" key="1">
    <source>
        <dbReference type="EMBL" id="MEE4543691.1"/>
    </source>
</evidence>
<dbReference type="RefSeq" id="WP_330796352.1">
    <property type="nucleotide sequence ID" value="NZ_JAZEWV010000012.1"/>
</dbReference>
<dbReference type="EMBL" id="JAZEWV010000012">
    <property type="protein sequence ID" value="MEE4543691.1"/>
    <property type="molecule type" value="Genomic_DNA"/>
</dbReference>